<sequence length="63" mass="6978">MLRLIAHDDLDMIGARLRRAIPLPDCEIFDGLLDAIDAADRAGSRPAHRPVRGSPPARRVRSH</sequence>
<proteinExistence type="predicted"/>
<gene>
    <name evidence="2" type="ORF">C7I55_26625</name>
</gene>
<evidence type="ECO:0000313" key="2">
    <source>
        <dbReference type="EMBL" id="PSJ36416.1"/>
    </source>
</evidence>
<dbReference type="RefSeq" id="WP_106516091.1">
    <property type="nucleotide sequence ID" value="NZ_PXYI01000014.1"/>
</dbReference>
<dbReference type="EMBL" id="PXYI01000014">
    <property type="protein sequence ID" value="PSJ36416.1"/>
    <property type="molecule type" value="Genomic_DNA"/>
</dbReference>
<dbReference type="AlphaFoldDB" id="A0A2P7QEQ0"/>
<reference evidence="2 3" key="1">
    <citation type="submission" date="2018-03" db="EMBL/GenBank/DDBJ databases">
        <title>The draft genome of Sphingosinicella sp. GL-C-18.</title>
        <authorList>
            <person name="Liu L."/>
            <person name="Li L."/>
            <person name="Liang L."/>
            <person name="Zhang X."/>
            <person name="Wang T."/>
        </authorList>
    </citation>
    <scope>NUCLEOTIDE SEQUENCE [LARGE SCALE GENOMIC DNA]</scope>
    <source>
        <strain evidence="2 3">GL-C-18</strain>
    </source>
</reference>
<evidence type="ECO:0000256" key="1">
    <source>
        <dbReference type="SAM" id="MobiDB-lite"/>
    </source>
</evidence>
<feature type="region of interest" description="Disordered" evidence="1">
    <location>
        <begin position="41"/>
        <end position="63"/>
    </location>
</feature>
<name>A0A2P7QEQ0_9SPHN</name>
<protein>
    <submittedName>
        <fullName evidence="2">Uncharacterized protein</fullName>
    </submittedName>
</protein>
<organism evidence="2 3">
    <name type="scientific">Allosphingosinicella deserti</name>
    <dbReference type="NCBI Taxonomy" id="2116704"/>
    <lineage>
        <taxon>Bacteria</taxon>
        <taxon>Pseudomonadati</taxon>
        <taxon>Pseudomonadota</taxon>
        <taxon>Alphaproteobacteria</taxon>
        <taxon>Sphingomonadales</taxon>
        <taxon>Sphingomonadaceae</taxon>
        <taxon>Allosphingosinicella</taxon>
    </lineage>
</organism>
<dbReference type="OrthoDB" id="7476470at2"/>
<evidence type="ECO:0000313" key="3">
    <source>
        <dbReference type="Proteomes" id="UP000241167"/>
    </source>
</evidence>
<accession>A0A2P7QEQ0</accession>
<comment type="caution">
    <text evidence="2">The sequence shown here is derived from an EMBL/GenBank/DDBJ whole genome shotgun (WGS) entry which is preliminary data.</text>
</comment>
<dbReference type="Proteomes" id="UP000241167">
    <property type="component" value="Unassembled WGS sequence"/>
</dbReference>
<keyword evidence="3" id="KW-1185">Reference proteome</keyword>